<dbReference type="GO" id="GO:0005524">
    <property type="term" value="F:ATP binding"/>
    <property type="evidence" value="ECO:0007669"/>
    <property type="project" value="UniProtKB-KW"/>
</dbReference>
<dbReference type="InterPro" id="IPR027417">
    <property type="entry name" value="P-loop_NTPase"/>
</dbReference>
<dbReference type="GO" id="GO:0006281">
    <property type="term" value="P:DNA repair"/>
    <property type="evidence" value="ECO:0007669"/>
    <property type="project" value="TreeGrafter"/>
</dbReference>
<dbReference type="SUPFAM" id="SSF52540">
    <property type="entry name" value="P-loop containing nucleoside triphosphate hydrolases"/>
    <property type="match status" value="1"/>
</dbReference>
<dbReference type="Gene3D" id="3.40.50.10810">
    <property type="entry name" value="Tandem AAA-ATPase domain"/>
    <property type="match status" value="1"/>
</dbReference>
<evidence type="ECO:0000256" key="3">
    <source>
        <dbReference type="ARBA" id="ARBA00022840"/>
    </source>
</evidence>
<keyword evidence="1" id="KW-0547">Nucleotide-binding</keyword>
<reference evidence="5" key="1">
    <citation type="submission" date="2019-04" db="EMBL/GenBank/DDBJ databases">
        <title>Friends and foes A comparative genomics study of 23 Aspergillus species from section Flavi.</title>
        <authorList>
            <consortium name="DOE Joint Genome Institute"/>
            <person name="Kjaerbolling I."/>
            <person name="Vesth T."/>
            <person name="Frisvad J.C."/>
            <person name="Nybo J.L."/>
            <person name="Theobald S."/>
            <person name="Kildgaard S."/>
            <person name="Isbrandt T."/>
            <person name="Kuo A."/>
            <person name="Sato A."/>
            <person name="Lyhne E.K."/>
            <person name="Kogle M.E."/>
            <person name="Wiebenga A."/>
            <person name="Kun R.S."/>
            <person name="Lubbers R.J."/>
            <person name="Makela M.R."/>
            <person name="Barry K."/>
            <person name="Chovatia M."/>
            <person name="Clum A."/>
            <person name="Daum C."/>
            <person name="Haridas S."/>
            <person name="He G."/>
            <person name="LaButti K."/>
            <person name="Lipzen A."/>
            <person name="Mondo S."/>
            <person name="Riley R."/>
            <person name="Salamov A."/>
            <person name="Simmons B.A."/>
            <person name="Magnuson J.K."/>
            <person name="Henrissat B."/>
            <person name="Mortensen U.H."/>
            <person name="Larsen T.O."/>
            <person name="Devries R.P."/>
            <person name="Grigoriev I.V."/>
            <person name="Machida M."/>
            <person name="Baker S.E."/>
            <person name="Andersen M.R."/>
        </authorList>
    </citation>
    <scope>NUCLEOTIDE SEQUENCE</scope>
    <source>
        <strain evidence="5">CBS 117612</strain>
    </source>
</reference>
<evidence type="ECO:0000256" key="2">
    <source>
        <dbReference type="ARBA" id="ARBA00022801"/>
    </source>
</evidence>
<dbReference type="GO" id="GO:0005634">
    <property type="term" value="C:nucleus"/>
    <property type="evidence" value="ECO:0007669"/>
    <property type="project" value="TreeGrafter"/>
</dbReference>
<evidence type="ECO:0000259" key="4">
    <source>
        <dbReference type="Pfam" id="PF00176"/>
    </source>
</evidence>
<proteinExistence type="predicted"/>
<dbReference type="OrthoDB" id="4507000at2759"/>
<sequence>MSSKRYLTYTVFIIPVSTKRHRSLLQGKFNRVICDEGHAVKTIRTKVHQSVATLRATYKWFLSATPMPNRVIDICGYLSLFHVPGFDTTPRHPDDYDESDSQNDPLYDYRFYSQKNPFPSPPPFYLLSPRRLAVVARQGSLTATAGFWILPVVLRLLCIQRRFGDAVSMDSKGKNHIIIGDDIPPGRIMTIDLKLPTKTQSRHDLTYSALIPLLKKADKSSEGTENIKEVAGKID</sequence>
<protein>
    <recommendedName>
        <fullName evidence="4">SNF2 N-terminal domain-containing protein</fullName>
    </recommendedName>
</protein>
<dbReference type="PANTHER" id="PTHR45626">
    <property type="entry name" value="TRANSCRIPTION TERMINATION FACTOR 2-RELATED"/>
    <property type="match status" value="1"/>
</dbReference>
<name>A0A5N6YMD4_9EURO</name>
<keyword evidence="3" id="KW-0067">ATP-binding</keyword>
<dbReference type="EMBL" id="ML737118">
    <property type="protein sequence ID" value="KAE8345766.1"/>
    <property type="molecule type" value="Genomic_DNA"/>
</dbReference>
<dbReference type="InterPro" id="IPR038718">
    <property type="entry name" value="SNF2-like_sf"/>
</dbReference>
<dbReference type="InterPro" id="IPR000330">
    <property type="entry name" value="SNF2_N"/>
</dbReference>
<dbReference type="Pfam" id="PF00176">
    <property type="entry name" value="SNF2-rel_dom"/>
    <property type="match status" value="1"/>
</dbReference>
<evidence type="ECO:0000313" key="5">
    <source>
        <dbReference type="EMBL" id="KAE8345766.1"/>
    </source>
</evidence>
<gene>
    <name evidence="5" type="ORF">BDV24DRAFT_159100</name>
</gene>
<organism evidence="5">
    <name type="scientific">Aspergillus arachidicola</name>
    <dbReference type="NCBI Taxonomy" id="656916"/>
    <lineage>
        <taxon>Eukaryota</taxon>
        <taxon>Fungi</taxon>
        <taxon>Dikarya</taxon>
        <taxon>Ascomycota</taxon>
        <taxon>Pezizomycotina</taxon>
        <taxon>Eurotiomycetes</taxon>
        <taxon>Eurotiomycetidae</taxon>
        <taxon>Eurotiales</taxon>
        <taxon>Aspergillaceae</taxon>
        <taxon>Aspergillus</taxon>
        <taxon>Aspergillus subgen. Circumdati</taxon>
    </lineage>
</organism>
<evidence type="ECO:0000256" key="1">
    <source>
        <dbReference type="ARBA" id="ARBA00022741"/>
    </source>
</evidence>
<dbReference type="Proteomes" id="UP000325558">
    <property type="component" value="Unassembled WGS sequence"/>
</dbReference>
<dbReference type="GO" id="GO:0008094">
    <property type="term" value="F:ATP-dependent activity, acting on DNA"/>
    <property type="evidence" value="ECO:0007669"/>
    <property type="project" value="TreeGrafter"/>
</dbReference>
<keyword evidence="2" id="KW-0378">Hydrolase</keyword>
<dbReference type="AlphaFoldDB" id="A0A5N6YMD4"/>
<dbReference type="GO" id="GO:0016787">
    <property type="term" value="F:hydrolase activity"/>
    <property type="evidence" value="ECO:0007669"/>
    <property type="project" value="UniProtKB-KW"/>
</dbReference>
<feature type="domain" description="SNF2 N-terminal" evidence="4">
    <location>
        <begin position="12"/>
        <end position="90"/>
    </location>
</feature>
<accession>A0A5N6YMD4</accession>
<dbReference type="InterPro" id="IPR050628">
    <property type="entry name" value="SNF2_RAD54_helicase_TF"/>
</dbReference>